<name>A0A1D9IGG8_9BURK</name>
<organism evidence="1 2">
    <name type="scientific">Cupriavidus malaysiensis</name>
    <dbReference type="NCBI Taxonomy" id="367825"/>
    <lineage>
        <taxon>Bacteria</taxon>
        <taxon>Pseudomonadati</taxon>
        <taxon>Pseudomonadota</taxon>
        <taxon>Betaproteobacteria</taxon>
        <taxon>Burkholderiales</taxon>
        <taxon>Burkholderiaceae</taxon>
        <taxon>Cupriavidus</taxon>
    </lineage>
</organism>
<keyword evidence="1" id="KW-0614">Plasmid</keyword>
<keyword evidence="2" id="KW-1185">Reference proteome</keyword>
<proteinExistence type="predicted"/>
<evidence type="ECO:0000313" key="2">
    <source>
        <dbReference type="Proteomes" id="UP000177515"/>
    </source>
</evidence>
<protein>
    <submittedName>
        <fullName evidence="1">Uncharacterized protein</fullName>
    </submittedName>
</protein>
<reference evidence="1 2" key="1">
    <citation type="submission" date="2016-10" db="EMBL/GenBank/DDBJ databases">
        <title>Complete genome sequences of three Cupriavidus strains isolated from various Malaysian environments.</title>
        <authorList>
            <person name="Abdullah A.A.-A."/>
            <person name="Shafie N.A.H."/>
            <person name="Lau N.S."/>
        </authorList>
    </citation>
    <scope>NUCLEOTIDE SEQUENCE [LARGE SCALE GENOMIC DNA]</scope>
    <source>
        <strain evidence="1 2">USMAA1020</strain>
        <plasmid evidence="1 2">unnamed1</plasmid>
    </source>
</reference>
<dbReference type="EMBL" id="CP017756">
    <property type="protein sequence ID" value="AOZ11190.1"/>
    <property type="molecule type" value="Genomic_DNA"/>
</dbReference>
<accession>A0A1D9IGG8</accession>
<geneLocation type="plasmid" evidence="1 2">
    <name>unnamed1</name>
</geneLocation>
<sequence length="87" mass="9820">MRNSWSCLLRALAKWVYDVITMTRMTAPNGLEVEKVVTPSGGTVYIDASTSKELLDAMLDKVRARLSEIANERTARARVSDDKRRHP</sequence>
<dbReference type="Proteomes" id="UP000177515">
    <property type="component" value="Plasmid unnamed1"/>
</dbReference>
<evidence type="ECO:0000313" key="1">
    <source>
        <dbReference type="EMBL" id="AOZ11190.1"/>
    </source>
</evidence>
<gene>
    <name evidence="1" type="ORF">BKK80_35140</name>
</gene>